<feature type="compositionally biased region" description="Low complexity" evidence="2">
    <location>
        <begin position="16"/>
        <end position="31"/>
    </location>
</feature>
<evidence type="ECO:0000256" key="1">
    <source>
        <dbReference type="SAM" id="Coils"/>
    </source>
</evidence>
<sequence length="1331" mass="142741">MAPYELRTRKSERKQQSPSATKKPSKASVKASVKKGGKNAQRKKGATATTEASPDVELPATPQTKPIDVEKFERSCAPSPPTLAVHKISKVAPFPADGLDDMDMEDELQSGASPLSPTPFASTEAAPHQPSHPPTPFHESCSGLVPSSSSPVTYSTTPSDSPPRPIVVADTARNSASSNGPEPTQAAQPSNECATGPPLRLSESPSFHVPERSPPVTERDIFGGSSSSDDDVSGSAAHDSPAQPIVPNGDVNMDDVPAPPVDVGETDEERQLREIGEHYYKQFHQYYRAMGLTPPPKPSAEAMERIAKDEQYRIEWFAQLSDLTPQYDRLPDLSQRRWYKWKFNPAADVALGDEVNDAAMTETEREEKEHELKVLVETIKVLCGKYTELSDEIQGKLLPDVNEGLQRAHWYRRGTTQLGAEVKRLELWAAYWNSAMKSTWTTQEVWTRFPIWMKEKNGVWLELESDEERGSEDPDSADEAELRFAAADLAAGPSNASAASSSRSFSGVRPTARSPPPPSATFSDDEDEDADDGGKDSPTRVASPTSSAGSTFASSSDEDDDRPAPAGRTPASTRPPADGLIRRPRSHTPESTASHVSAAIGAVSNAPSVNERLKDLSEAARQYYYDLERQRGAQQTSATSAQPGPTQLSTTQPSAVRSPATPSPAHASPAPPSPAPVPSASRPPVPQAIAARSNVPPTADLQRAALRYAAARPVTSGPAAASPTSSLPSASRVGLNGHAQAIVTANPVAGGSSEQIAQATQNKAEHLARPSPPAYVHGTTGEKRGRNPKHPGVSKSQPELNPAPAKRRRVKYGSGSEASDEEPQLPRTMAARAPPTAFGMQPLAGRNGAAPVASPSVARPGARQQFNMPRTPTRTSSSRAGPSSMRTPPSASVVPKTEPHTPPHLVGSPSASMPPPSTVPRRIKPFTRTPTPSPQASSSRRSSVALVDRSYGRPYLAPRAKFEEEMRKAEAHFETMTGQNVHTFLRNPAACVNSTSSTYADEIQQLQIALQEYAERVQRGRRVMLAATAAAGPPPLTRQVPRDISLDSFQPPEAQQLAIAGPPSPPSSVDAHLKLEGSPPPPAILPPPSAEPLPRRILTREPSRVMVPLTVAHLPADIREAWLRGKPKTAGQPKKADQSEVERTEEELDAEESFDVERMLGDGGPSPPRAVHPLEVEANATMAPATDAASSATNARGDSTRAAEPFDEITAFLHAAAASLKEREREESERERDHKESEQDRTSPQQDSFRMKRLPYWENPNDKPPMEEGDTDLDGDTDVEDNGANPEPATPPASSQVAQPASPPTPEHVSKGKGKGRADGQPSGRFRMDAE</sequence>
<evidence type="ECO:0000313" key="4">
    <source>
        <dbReference type="Proteomes" id="UP000703269"/>
    </source>
</evidence>
<feature type="compositionally biased region" description="Low complexity" evidence="2">
    <location>
        <begin position="927"/>
        <end position="943"/>
    </location>
</feature>
<feature type="region of interest" description="Disordered" evidence="2">
    <location>
        <begin position="745"/>
        <end position="950"/>
    </location>
</feature>
<keyword evidence="1" id="KW-0175">Coiled coil</keyword>
<dbReference type="EMBL" id="BPQB01000021">
    <property type="protein sequence ID" value="GJE91409.1"/>
    <property type="molecule type" value="Genomic_DNA"/>
</dbReference>
<feature type="region of interest" description="Disordered" evidence="2">
    <location>
        <begin position="712"/>
        <end position="733"/>
    </location>
</feature>
<feature type="compositionally biased region" description="Low complexity" evidence="2">
    <location>
        <begin position="1178"/>
        <end position="1195"/>
    </location>
</feature>
<feature type="compositionally biased region" description="Acidic residues" evidence="2">
    <location>
        <begin position="1143"/>
        <end position="1154"/>
    </location>
</feature>
<feature type="compositionally biased region" description="Polar residues" evidence="2">
    <location>
        <begin position="632"/>
        <end position="655"/>
    </location>
</feature>
<organism evidence="3 4">
    <name type="scientific">Phanerochaete sordida</name>
    <dbReference type="NCBI Taxonomy" id="48140"/>
    <lineage>
        <taxon>Eukaryota</taxon>
        <taxon>Fungi</taxon>
        <taxon>Dikarya</taxon>
        <taxon>Basidiomycota</taxon>
        <taxon>Agaricomycotina</taxon>
        <taxon>Agaricomycetes</taxon>
        <taxon>Polyporales</taxon>
        <taxon>Phanerochaetaceae</taxon>
        <taxon>Phanerochaete</taxon>
    </lineage>
</organism>
<feature type="region of interest" description="Disordered" evidence="2">
    <location>
        <begin position="1"/>
        <end position="257"/>
    </location>
</feature>
<feature type="compositionally biased region" description="Low complexity" evidence="2">
    <location>
        <begin position="542"/>
        <end position="555"/>
    </location>
</feature>
<feature type="coiled-coil region" evidence="1">
    <location>
        <begin position="959"/>
        <end position="1023"/>
    </location>
</feature>
<accession>A0A9P3GBN8</accession>
<comment type="caution">
    <text evidence="3">The sequence shown here is derived from an EMBL/GenBank/DDBJ whole genome shotgun (WGS) entry which is preliminary data.</text>
</comment>
<feature type="compositionally biased region" description="Low complexity" evidence="2">
    <location>
        <begin position="491"/>
        <end position="512"/>
    </location>
</feature>
<keyword evidence="4" id="KW-1185">Reference proteome</keyword>
<feature type="compositionally biased region" description="Polar residues" evidence="2">
    <location>
        <begin position="752"/>
        <end position="762"/>
    </location>
</feature>
<reference evidence="3 4" key="1">
    <citation type="submission" date="2021-08" db="EMBL/GenBank/DDBJ databases">
        <title>Draft Genome Sequence of Phanerochaete sordida strain YK-624.</title>
        <authorList>
            <person name="Mori T."/>
            <person name="Dohra H."/>
            <person name="Suzuki T."/>
            <person name="Kawagishi H."/>
            <person name="Hirai H."/>
        </authorList>
    </citation>
    <scope>NUCLEOTIDE SEQUENCE [LARGE SCALE GENOMIC DNA]</scope>
    <source>
        <strain evidence="3 4">YK-624</strain>
    </source>
</reference>
<feature type="compositionally biased region" description="Low complexity" evidence="2">
    <location>
        <begin position="658"/>
        <end position="668"/>
    </location>
</feature>
<feature type="compositionally biased region" description="Low complexity" evidence="2">
    <location>
        <begin position="848"/>
        <end position="862"/>
    </location>
</feature>
<proteinExistence type="predicted"/>
<feature type="region of interest" description="Disordered" evidence="2">
    <location>
        <begin position="1123"/>
        <end position="1331"/>
    </location>
</feature>
<feature type="compositionally biased region" description="Low complexity" evidence="2">
    <location>
        <begin position="712"/>
        <end position="731"/>
    </location>
</feature>
<evidence type="ECO:0000313" key="3">
    <source>
        <dbReference type="EMBL" id="GJE91409.1"/>
    </source>
</evidence>
<feature type="compositionally biased region" description="Basic and acidic residues" evidence="2">
    <location>
        <begin position="1"/>
        <end position="15"/>
    </location>
</feature>
<gene>
    <name evidence="3" type="ORF">PsYK624_075590</name>
</gene>
<name>A0A9P3GBN8_9APHY</name>
<feature type="compositionally biased region" description="Polar residues" evidence="2">
    <location>
        <begin position="864"/>
        <end position="890"/>
    </location>
</feature>
<feature type="compositionally biased region" description="Acidic residues" evidence="2">
    <location>
        <begin position="1267"/>
        <end position="1281"/>
    </location>
</feature>
<dbReference type="OrthoDB" id="10661469at2759"/>
<dbReference type="Proteomes" id="UP000703269">
    <property type="component" value="Unassembled WGS sequence"/>
</dbReference>
<evidence type="ECO:0000256" key="2">
    <source>
        <dbReference type="SAM" id="MobiDB-lite"/>
    </source>
</evidence>
<feature type="compositionally biased region" description="Polar residues" evidence="2">
    <location>
        <begin position="110"/>
        <end position="121"/>
    </location>
</feature>
<feature type="compositionally biased region" description="Low complexity" evidence="2">
    <location>
        <begin position="145"/>
        <end position="159"/>
    </location>
</feature>
<feature type="region of interest" description="Disordered" evidence="2">
    <location>
        <begin position="1056"/>
        <end position="1093"/>
    </location>
</feature>
<feature type="region of interest" description="Disordered" evidence="2">
    <location>
        <begin position="491"/>
        <end position="609"/>
    </location>
</feature>
<protein>
    <submittedName>
        <fullName evidence="3">Uncharacterized protein</fullName>
    </submittedName>
</protein>
<feature type="compositionally biased region" description="Basic residues" evidence="2">
    <location>
        <begin position="32"/>
        <end position="45"/>
    </location>
</feature>
<feature type="compositionally biased region" description="Basic and acidic residues" evidence="2">
    <location>
        <begin position="1220"/>
        <end position="1241"/>
    </location>
</feature>
<feature type="compositionally biased region" description="Acidic residues" evidence="2">
    <location>
        <begin position="98"/>
        <end position="108"/>
    </location>
</feature>
<feature type="compositionally biased region" description="Pro residues" evidence="2">
    <location>
        <begin position="1078"/>
        <end position="1091"/>
    </location>
</feature>
<feature type="compositionally biased region" description="Low complexity" evidence="2">
    <location>
        <begin position="826"/>
        <end position="837"/>
    </location>
</feature>
<feature type="compositionally biased region" description="Pro residues" evidence="2">
    <location>
        <begin position="669"/>
        <end position="686"/>
    </location>
</feature>
<feature type="region of interest" description="Disordered" evidence="2">
    <location>
        <begin position="627"/>
        <end position="698"/>
    </location>
</feature>
<feature type="compositionally biased region" description="Polar residues" evidence="2">
    <location>
        <begin position="172"/>
        <end position="193"/>
    </location>
</feature>